<dbReference type="AlphaFoldDB" id="A0A1X6YP06"/>
<organism evidence="12 13">
    <name type="scientific">Roseivivax jejudonensis</name>
    <dbReference type="NCBI Taxonomy" id="1529041"/>
    <lineage>
        <taxon>Bacteria</taxon>
        <taxon>Pseudomonadati</taxon>
        <taxon>Pseudomonadota</taxon>
        <taxon>Alphaproteobacteria</taxon>
        <taxon>Rhodobacterales</taxon>
        <taxon>Roseobacteraceae</taxon>
        <taxon>Roseivivax</taxon>
    </lineage>
</organism>
<dbReference type="EMBL" id="FWFK01000002">
    <property type="protein sequence ID" value="SLN26968.1"/>
    <property type="molecule type" value="Genomic_DNA"/>
</dbReference>
<dbReference type="EC" id="2.7.7.9" evidence="2"/>
<keyword evidence="13" id="KW-1185">Reference proteome</keyword>
<evidence type="ECO:0000256" key="5">
    <source>
        <dbReference type="ARBA" id="ARBA00022695"/>
    </source>
</evidence>
<evidence type="ECO:0000256" key="3">
    <source>
        <dbReference type="ARBA" id="ARBA00019048"/>
    </source>
</evidence>
<evidence type="ECO:0000313" key="12">
    <source>
        <dbReference type="EMBL" id="SLN26968.1"/>
    </source>
</evidence>
<accession>A0A1X6YP06</accession>
<dbReference type="SUPFAM" id="SSF53448">
    <property type="entry name" value="Nucleotide-diphospho-sugar transferases"/>
    <property type="match status" value="1"/>
</dbReference>
<keyword evidence="5 12" id="KW-0548">Nucleotidyltransferase</keyword>
<dbReference type="InterPro" id="IPR005771">
    <property type="entry name" value="GalU_uridylyltTrfase_bac/arc"/>
</dbReference>
<comment type="similarity">
    <text evidence="1">Belongs to the UDPGP type 2 family.</text>
</comment>
<evidence type="ECO:0000256" key="10">
    <source>
        <dbReference type="SAM" id="MobiDB-lite"/>
    </source>
</evidence>
<evidence type="ECO:0000256" key="9">
    <source>
        <dbReference type="ARBA" id="ARBA00048128"/>
    </source>
</evidence>
<gene>
    <name evidence="12" type="primary">gtaB_2</name>
    <name evidence="12" type="ORF">ROJ8625_01104</name>
</gene>
<dbReference type="InterPro" id="IPR029044">
    <property type="entry name" value="Nucleotide-diphossugar_trans"/>
</dbReference>
<evidence type="ECO:0000256" key="8">
    <source>
        <dbReference type="ARBA" id="ARBA00032341"/>
    </source>
</evidence>
<dbReference type="InterPro" id="IPR005835">
    <property type="entry name" value="NTP_transferase_dom"/>
</dbReference>
<proteinExistence type="inferred from homology"/>
<comment type="catalytic activity">
    <reaction evidence="9">
        <text>alpha-D-glucose 1-phosphate + UTP + H(+) = UDP-alpha-D-glucose + diphosphate</text>
        <dbReference type="Rhea" id="RHEA:19889"/>
        <dbReference type="ChEBI" id="CHEBI:15378"/>
        <dbReference type="ChEBI" id="CHEBI:33019"/>
        <dbReference type="ChEBI" id="CHEBI:46398"/>
        <dbReference type="ChEBI" id="CHEBI:58601"/>
        <dbReference type="ChEBI" id="CHEBI:58885"/>
        <dbReference type="EC" id="2.7.7.9"/>
    </reaction>
</comment>
<evidence type="ECO:0000256" key="4">
    <source>
        <dbReference type="ARBA" id="ARBA00022679"/>
    </source>
</evidence>
<feature type="domain" description="Nucleotidyl transferase" evidence="11">
    <location>
        <begin position="55"/>
        <end position="312"/>
    </location>
</feature>
<dbReference type="Proteomes" id="UP000193570">
    <property type="component" value="Unassembled WGS sequence"/>
</dbReference>
<dbReference type="PANTHER" id="PTHR43197:SF1">
    <property type="entry name" value="UTP--GLUCOSE-1-PHOSPHATE URIDYLYLTRANSFERASE"/>
    <property type="match status" value="1"/>
</dbReference>
<dbReference type="PANTHER" id="PTHR43197">
    <property type="entry name" value="UTP--GLUCOSE-1-PHOSPHATE URIDYLYLTRANSFERASE"/>
    <property type="match status" value="1"/>
</dbReference>
<evidence type="ECO:0000259" key="11">
    <source>
        <dbReference type="Pfam" id="PF00483"/>
    </source>
</evidence>
<evidence type="ECO:0000313" key="13">
    <source>
        <dbReference type="Proteomes" id="UP000193570"/>
    </source>
</evidence>
<feature type="compositionally biased region" description="Polar residues" evidence="10">
    <location>
        <begin position="33"/>
        <end position="42"/>
    </location>
</feature>
<dbReference type="Pfam" id="PF00483">
    <property type="entry name" value="NTP_transferase"/>
    <property type="match status" value="1"/>
</dbReference>
<evidence type="ECO:0000256" key="7">
    <source>
        <dbReference type="ARBA" id="ARBA00031959"/>
    </source>
</evidence>
<feature type="compositionally biased region" description="Basic and acidic residues" evidence="10">
    <location>
        <begin position="22"/>
        <end position="32"/>
    </location>
</feature>
<evidence type="ECO:0000256" key="1">
    <source>
        <dbReference type="ARBA" id="ARBA00006890"/>
    </source>
</evidence>
<name>A0A1X6YP06_9RHOB</name>
<dbReference type="Gene3D" id="3.90.550.10">
    <property type="entry name" value="Spore Coat Polysaccharide Biosynthesis Protein SpsA, Chain A"/>
    <property type="match status" value="1"/>
</dbReference>
<sequence length="337" mass="35787">MPRGSIFDMSTAPHILSALPQRGDRPNRHKEQWTQMTDATQQTPRRVRTAIFPVAGLGTRFLPATKSTPKELLPVLDQPLIQFAIDEARAAGIERMVFVSHPSKSAIERYVTEDAALESTLRDKGKDTLADMLHDNALCDGERQVAFVMQPEPLGLGHAVLCAADEALPGPVAVILPDDLILGEPGCIAEMIAAYDGGKAGHMVATMQVDEDAVSNYGILSVTGRDGPLILADGMVEKPDPADAPSRQAVVGRYVLDASIFDDLRGLPAGAGGEIQLTDAIAKGAQSVGMCGFRFSGARYDCGSKAGMLQATIAYAGQRPEFRATLADLAPKPVAAE</sequence>
<feature type="region of interest" description="Disordered" evidence="10">
    <location>
        <begin position="20"/>
        <end position="42"/>
    </location>
</feature>
<dbReference type="GO" id="GO:0006011">
    <property type="term" value="P:UDP-alpha-D-glucose metabolic process"/>
    <property type="evidence" value="ECO:0007669"/>
    <property type="project" value="InterPro"/>
</dbReference>
<dbReference type="GO" id="GO:0003983">
    <property type="term" value="F:UTP:glucose-1-phosphate uridylyltransferase activity"/>
    <property type="evidence" value="ECO:0007669"/>
    <property type="project" value="UniProtKB-EC"/>
</dbReference>
<keyword evidence="4 12" id="KW-0808">Transferase</keyword>
<evidence type="ECO:0000256" key="6">
    <source>
        <dbReference type="ARBA" id="ARBA00031455"/>
    </source>
</evidence>
<evidence type="ECO:0000256" key="2">
    <source>
        <dbReference type="ARBA" id="ARBA00012415"/>
    </source>
</evidence>
<dbReference type="CDD" id="cd02541">
    <property type="entry name" value="UGPase_prokaryotic"/>
    <property type="match status" value="1"/>
</dbReference>
<protein>
    <recommendedName>
        <fullName evidence="3">UTP--glucose-1-phosphate uridylyltransferase</fullName>
        <ecNumber evidence="2">2.7.7.9</ecNumber>
    </recommendedName>
    <alternativeName>
        <fullName evidence="6">Alpha-D-glucosyl-1-phosphate uridylyltransferase</fullName>
    </alternativeName>
    <alternativeName>
        <fullName evidence="7">UDP-glucose pyrophosphorylase</fullName>
    </alternativeName>
    <alternativeName>
        <fullName evidence="8">Uridine diphosphoglucose pyrophosphorylase</fullName>
    </alternativeName>
</protein>
<reference evidence="12 13" key="1">
    <citation type="submission" date="2017-03" db="EMBL/GenBank/DDBJ databases">
        <authorList>
            <person name="Afonso C.L."/>
            <person name="Miller P.J."/>
            <person name="Scott M.A."/>
            <person name="Spackman E."/>
            <person name="Goraichik I."/>
            <person name="Dimitrov K.M."/>
            <person name="Suarez D.L."/>
            <person name="Swayne D.E."/>
        </authorList>
    </citation>
    <scope>NUCLEOTIDE SEQUENCE [LARGE SCALE GENOMIC DNA]</scope>
    <source>
        <strain evidence="12 13">CECT 8625</strain>
    </source>
</reference>